<accession>A0A9D1YZ68</accession>
<evidence type="ECO:0000313" key="2">
    <source>
        <dbReference type="Proteomes" id="UP000886844"/>
    </source>
</evidence>
<comment type="caution">
    <text evidence="1">The sequence shown here is derived from an EMBL/GenBank/DDBJ whole genome shotgun (WGS) entry which is preliminary data.</text>
</comment>
<dbReference type="EMBL" id="DXDA01000007">
    <property type="protein sequence ID" value="HIY67933.1"/>
    <property type="molecule type" value="Genomic_DNA"/>
</dbReference>
<proteinExistence type="predicted"/>
<reference evidence="1" key="2">
    <citation type="submission" date="2021-04" db="EMBL/GenBank/DDBJ databases">
        <authorList>
            <person name="Gilroy R."/>
        </authorList>
    </citation>
    <scope>NUCLEOTIDE SEQUENCE</scope>
    <source>
        <strain evidence="1">5134</strain>
    </source>
</reference>
<evidence type="ECO:0000313" key="1">
    <source>
        <dbReference type="EMBL" id="HIY67933.1"/>
    </source>
</evidence>
<sequence>MIRKTSNRTHVGWCGAGYRMAVSLCRRGAVAAAGILIVAAALAGGCTKDLTETPGSDPNITTTKGYATVQLIVPGIASAQTYTAEVADETKIAEGELHAVVYARNEEGNWQFLRVALPQITGTGDIGTDGYRRYNVRIPFQAGDMHKKIRMGLISGITLEDLQTAGGYDAATERWTVLEGATSDDEGNSADNPLAEARDQLTFSTTGKWPVLPTETFKNFPMWGETAEFTMRPEGAVAGVIQLMRAVARVDVGVNFQRTGDGKFPLNEMKAQGLYDGGRGIYFALESVSVYRTSKNGTYGAGKDAIDEESGRVIKPTVATGGVFPDNTDNPLIKYQGEELTSTLPDNHGWEGDVLEAETAARRCLTRQCYLPETGNHGMEFDAAACLVVGGRFGSKNANVTYYRIDFAEVSFDQGGNQLKPTPQKRIDILRNNAYVVNITSVAGPGAPTEDEALHSEDTKLTAEVETWNQNVQVGDIVTDGVYMLRVDKSEQQYYCDGTPETFTVETNYDGELGSGWQLTVEGSEEFKKALRYYDADGNEHAYPSAAWPEKKTGPKGTATLRIGMTELDNNEDGSTATREGKLIFSAGRMKTQVILKQTSRDLLRILFSPEELYFGPQGAPLKGDAKSVQITVTTKKAYKLTLSGSDSKGKAYTYELEPGTGAKNPDDQFQIFFRKSADAKQQYEVLPTNLADGENDRSFSFEVKAELLEAPDVPAATESFNVYQVKEPVTWSVVEEPTKFELREKPWEVIVPYDATQVQPKIETSPGTLVWWFSKGGSTTPDDSWLTNLQSWIGKKIENISANYPDGFRFTMQTNPGLARRSVTLQAESNTPGLMRDEAQLVITQRGAPLTLRPAEQNNEDLIQETQKAENGKKGVYTLDHGTSTDGATYTLDMYSNTDWYWYWNTDNQALHNQNMKYLAQNWMATPGDNVVTTDGPKDGQMEKKWSSVASFTMPSFTVSTPTPVDQPDPTTPPGGQVTVVRELRNSNPQLTEADVADYARELRITRELPAYTHIVQWPFENKDDLPWNLDNMTDADYNAAKFKLLSNATFSLTIDQRGGYDSEYYMAKTVEYSPSNGYEMWERFFKEMPGVMNKADMDPGVPATFYRLTVKWQERDEVTGKNETKSEARIAYTGYHMVKPKVNLPEGAVVISPEEQTLVYDFSNSQFKTRKVRITKTLCYTNYKPVETEHQLWVAPVYLNGEDGQVISSENGEVDDMTVTVTLPQNTIANLLWDINVEFYDEKTGTWAEDTEVSPVIYQDGMGTNGKIAYYDLVHATSDESFGNFKLDGGQPYSWQDQYKLTYVMGNNLDPSDPRTLEQSAVDAALKIGCIDRSAKVEGVAGRNKVYYNFQFLGINGTQSGGVSCPDHAPYVEDNAYHTKRETGFTQENFYNGVTRQNSKWEIDYYCPLCGALHLFPMADAEYRHGIHATSSYGRGVQISGITLGYPMQKIMAWRSYRMFRQRHPIVDGYVPVARDVSDVKAQ</sequence>
<protein>
    <submittedName>
        <fullName evidence="1">Uncharacterized protein</fullName>
    </submittedName>
</protein>
<name>A0A9D1YZ68_9BACT</name>
<gene>
    <name evidence="1" type="ORF">H9828_00790</name>
</gene>
<organism evidence="1 2">
    <name type="scientific">Candidatus Alistipes intestinigallinarum</name>
    <dbReference type="NCBI Taxonomy" id="2838440"/>
    <lineage>
        <taxon>Bacteria</taxon>
        <taxon>Pseudomonadati</taxon>
        <taxon>Bacteroidota</taxon>
        <taxon>Bacteroidia</taxon>
        <taxon>Bacteroidales</taxon>
        <taxon>Rikenellaceae</taxon>
        <taxon>Alistipes</taxon>
    </lineage>
</organism>
<dbReference type="Proteomes" id="UP000886844">
    <property type="component" value="Unassembled WGS sequence"/>
</dbReference>
<reference evidence="1" key="1">
    <citation type="journal article" date="2021" name="PeerJ">
        <title>Extensive microbial diversity within the chicken gut microbiome revealed by metagenomics and culture.</title>
        <authorList>
            <person name="Gilroy R."/>
            <person name="Ravi A."/>
            <person name="Getino M."/>
            <person name="Pursley I."/>
            <person name="Horton D.L."/>
            <person name="Alikhan N.F."/>
            <person name="Baker D."/>
            <person name="Gharbi K."/>
            <person name="Hall N."/>
            <person name="Watson M."/>
            <person name="Adriaenssens E.M."/>
            <person name="Foster-Nyarko E."/>
            <person name="Jarju S."/>
            <person name="Secka A."/>
            <person name="Antonio M."/>
            <person name="Oren A."/>
            <person name="Chaudhuri R.R."/>
            <person name="La Ragione R."/>
            <person name="Hildebrand F."/>
            <person name="Pallen M.J."/>
        </authorList>
    </citation>
    <scope>NUCLEOTIDE SEQUENCE</scope>
    <source>
        <strain evidence="1">5134</strain>
    </source>
</reference>